<accession>A0AAV0P453</accession>
<proteinExistence type="predicted"/>
<dbReference type="Proteomes" id="UP001154282">
    <property type="component" value="Unassembled WGS sequence"/>
</dbReference>
<comment type="caution">
    <text evidence="1">The sequence shown here is derived from an EMBL/GenBank/DDBJ whole genome shotgun (WGS) entry which is preliminary data.</text>
</comment>
<evidence type="ECO:0000313" key="1">
    <source>
        <dbReference type="EMBL" id="CAI0465603.1"/>
    </source>
</evidence>
<dbReference type="AlphaFoldDB" id="A0AAV0P453"/>
<dbReference type="EMBL" id="CAMGYJ010000008">
    <property type="protein sequence ID" value="CAI0465603.1"/>
    <property type="molecule type" value="Genomic_DNA"/>
</dbReference>
<sequence>MAHLQQASSPHLCLHKLPSYVPARRFMIMKSWRGSLNFVVQDHCMYG</sequence>
<protein>
    <submittedName>
        <fullName evidence="1">Uncharacterized protein</fullName>
    </submittedName>
</protein>
<evidence type="ECO:0000313" key="2">
    <source>
        <dbReference type="Proteomes" id="UP001154282"/>
    </source>
</evidence>
<gene>
    <name evidence="1" type="ORF">LITE_LOCUS36687</name>
</gene>
<reference evidence="1" key="1">
    <citation type="submission" date="2022-08" db="EMBL/GenBank/DDBJ databases">
        <authorList>
            <person name="Gutierrez-Valencia J."/>
        </authorList>
    </citation>
    <scope>NUCLEOTIDE SEQUENCE</scope>
</reference>
<name>A0AAV0P453_9ROSI</name>
<organism evidence="1 2">
    <name type="scientific">Linum tenue</name>
    <dbReference type="NCBI Taxonomy" id="586396"/>
    <lineage>
        <taxon>Eukaryota</taxon>
        <taxon>Viridiplantae</taxon>
        <taxon>Streptophyta</taxon>
        <taxon>Embryophyta</taxon>
        <taxon>Tracheophyta</taxon>
        <taxon>Spermatophyta</taxon>
        <taxon>Magnoliopsida</taxon>
        <taxon>eudicotyledons</taxon>
        <taxon>Gunneridae</taxon>
        <taxon>Pentapetalae</taxon>
        <taxon>rosids</taxon>
        <taxon>fabids</taxon>
        <taxon>Malpighiales</taxon>
        <taxon>Linaceae</taxon>
        <taxon>Linum</taxon>
    </lineage>
</organism>
<keyword evidence="2" id="KW-1185">Reference proteome</keyword>